<dbReference type="PATRIC" id="fig|507754.4.peg.852"/>
<dbReference type="AlphaFoldDB" id="A0A0P9ETN3"/>
<sequence>MNVILWKDTKKNISDIEKKAPCYYAIDFDIPADITKGYITTDKKNFEYETSISEIKKYDENTDKDLLFKKKPASVTVIKIDSIKKIDKKPISDFKLNDNKSEIDSFAVGEEFTVEYKEKSEYKIPEKDEDVIADLKARGYNFPLSVVDKLAKYKKELPPDKYEKLLKRVNLEIEKREVDPYEAVGIIAAQSIGEPGTQMTMRTFHFAGVVEMNVTLGLPRLIEIVDARRIPSTPSMTIYLTKEYKNDGEKVKQLIKNLENTAIIDVADIITDVGDMSLTIKLDAYKSKDRLVNISDVINALDKIKGIIYNQVDNERILIKLQQESFKRLYQLQEQLKVTPIKGVPKIKRAIARYDNSSNEWILYTQGSNLKDVLNIEGVDPTRTYTNDIIEIENVLGIEAARNAIYREAENTLSEQGLDVDKRHLMLVSDMMTFSGAVRAVGRQGISGRKSSVLARAAFEITSKHLLKAGLLGEIDPLSGVAENIIVGQPITLGTGAIDLVYKGQKK</sequence>
<dbReference type="Gene3D" id="1.10.150.390">
    <property type="match status" value="1"/>
</dbReference>
<dbReference type="EMBL" id="LKBG01000001">
    <property type="protein sequence ID" value="KQB36754.1"/>
    <property type="molecule type" value="Genomic_DNA"/>
</dbReference>
<evidence type="ECO:0000256" key="4">
    <source>
        <dbReference type="ARBA" id="ARBA00022695"/>
    </source>
</evidence>
<dbReference type="PANTHER" id="PTHR19376:SF32">
    <property type="entry name" value="DNA-DIRECTED RNA POLYMERASE III SUBUNIT RPC1"/>
    <property type="match status" value="1"/>
</dbReference>
<comment type="subcellular location">
    <subcellularLocation>
        <location evidence="8">Cytoplasm</location>
    </subcellularLocation>
</comment>
<dbReference type="HAMAP" id="MF_00411">
    <property type="entry name" value="RNApol_arch_Rpo1C"/>
    <property type="match status" value="1"/>
</dbReference>
<comment type="similarity">
    <text evidence="8">Belongs to the RNA polymerase beta' chain family.</text>
</comment>
<evidence type="ECO:0000256" key="6">
    <source>
        <dbReference type="ARBA" id="ARBA00023163"/>
    </source>
</evidence>
<dbReference type="GO" id="GO:0003677">
    <property type="term" value="F:DNA binding"/>
    <property type="evidence" value="ECO:0007669"/>
    <property type="project" value="UniProtKB-UniRule"/>
</dbReference>
<dbReference type="NCBIfam" id="TIGR02389">
    <property type="entry name" value="RNA_pol_rpoA2"/>
    <property type="match status" value="1"/>
</dbReference>
<keyword evidence="4 8" id="KW-0548">Nucleotidyltransferase</keyword>
<dbReference type="InterPro" id="IPR012757">
    <property type="entry name" value="RPO1C"/>
</dbReference>
<evidence type="ECO:0000256" key="2">
    <source>
        <dbReference type="ARBA" id="ARBA00022490"/>
    </source>
</evidence>
<keyword evidence="3 8" id="KW-0808">Transferase</keyword>
<comment type="catalytic activity">
    <reaction evidence="7 8">
        <text>RNA(n) + a ribonucleoside 5'-triphosphate = RNA(n+1) + diphosphate</text>
        <dbReference type="Rhea" id="RHEA:21248"/>
        <dbReference type="Rhea" id="RHEA-COMP:14527"/>
        <dbReference type="Rhea" id="RHEA-COMP:17342"/>
        <dbReference type="ChEBI" id="CHEBI:33019"/>
        <dbReference type="ChEBI" id="CHEBI:61557"/>
        <dbReference type="ChEBI" id="CHEBI:140395"/>
        <dbReference type="EC" id="2.7.7.6"/>
    </reaction>
</comment>
<evidence type="ECO:0000256" key="5">
    <source>
        <dbReference type="ARBA" id="ARBA00023125"/>
    </source>
</evidence>
<reference evidence="11 12" key="2">
    <citation type="submission" date="2015-09" db="EMBL/GenBank/DDBJ databases">
        <title>Heavy metals and arsenic resistance mechanisms in polyextremophilic archaea of the family Ferroplasmaceae.</title>
        <authorList>
            <person name="Bulaev A.G."/>
            <person name="Kanygina A.V."/>
        </authorList>
    </citation>
    <scope>NUCLEOTIDE SEQUENCE [LARGE SCALE GENOMIC DNA]</scope>
    <source>
        <strain evidence="11 12">VT</strain>
    </source>
</reference>
<dbReference type="GO" id="GO:0000428">
    <property type="term" value="C:DNA-directed RNA polymerase complex"/>
    <property type="evidence" value="ECO:0007669"/>
    <property type="project" value="UniProtKB-KW"/>
</dbReference>
<dbReference type="GO" id="GO:0006351">
    <property type="term" value="P:DNA-templated transcription"/>
    <property type="evidence" value="ECO:0007669"/>
    <property type="project" value="UniProtKB-UniRule"/>
</dbReference>
<keyword evidence="1 8" id="KW-0240">DNA-directed RNA polymerase</keyword>
<dbReference type="EC" id="2.7.7.6" evidence="8"/>
<dbReference type="Proteomes" id="UP000050515">
    <property type="component" value="Unassembled WGS sequence"/>
</dbReference>
<feature type="domain" description="RNA polymerase Rpb1" evidence="9">
    <location>
        <begin position="98"/>
        <end position="452"/>
    </location>
</feature>
<comment type="subunit">
    <text evidence="8">Part of the RNA polymerase complex.</text>
</comment>
<organism evidence="10 13">
    <name type="scientific">Acidiplasma aeolicum</name>
    <dbReference type="NCBI Taxonomy" id="507754"/>
    <lineage>
        <taxon>Archaea</taxon>
        <taxon>Methanobacteriati</taxon>
        <taxon>Thermoplasmatota</taxon>
        <taxon>Thermoplasmata</taxon>
        <taxon>Thermoplasmatales</taxon>
        <taxon>Ferroplasmaceae</taxon>
        <taxon>Acidiplasma</taxon>
    </lineage>
</organism>
<evidence type="ECO:0000313" key="11">
    <source>
        <dbReference type="EMBL" id="KQB36754.1"/>
    </source>
</evidence>
<evidence type="ECO:0000313" key="10">
    <source>
        <dbReference type="EMBL" id="KPV47447.1"/>
    </source>
</evidence>
<dbReference type="SUPFAM" id="SSF64484">
    <property type="entry name" value="beta and beta-prime subunits of DNA dependent RNA-polymerase"/>
    <property type="match status" value="1"/>
</dbReference>
<comment type="function">
    <text evidence="8">DNA-dependent RNA polymerase (RNAP) catalyzes the transcription of DNA into RNA using the four ribonucleoside triphosphates as substrates. Forms part of the jaw domain.</text>
</comment>
<accession>A0A0P9ETN3</accession>
<dbReference type="OrthoDB" id="372142at2157"/>
<dbReference type="PANTHER" id="PTHR19376">
    <property type="entry name" value="DNA-DIRECTED RNA POLYMERASE"/>
    <property type="match status" value="1"/>
</dbReference>
<dbReference type="InterPro" id="IPR007081">
    <property type="entry name" value="RNA_pol_Rpb1_5"/>
</dbReference>
<keyword evidence="12" id="KW-1185">Reference proteome</keyword>
<keyword evidence="6 8" id="KW-0804">Transcription</keyword>
<protein>
    <recommendedName>
        <fullName evidence="8">DNA-directed RNA polymerase subunit Rpo1C</fullName>
        <ecNumber evidence="8">2.7.7.6</ecNumber>
    </recommendedName>
    <alternativeName>
        <fullName evidence="8">DNA-directed RNA polymerase subunit A''</fullName>
    </alternativeName>
</protein>
<reference evidence="10 13" key="1">
    <citation type="submission" date="2015-09" db="EMBL/GenBank/DDBJ databases">
        <title>Draft genome sequence of Acidiplasma aeolicum DSM 18409.</title>
        <authorList>
            <person name="Hemp J."/>
        </authorList>
    </citation>
    <scope>NUCLEOTIDE SEQUENCE [LARGE SCALE GENOMIC DNA]</scope>
    <source>
        <strain evidence="10 13">V</strain>
    </source>
</reference>
<evidence type="ECO:0000313" key="13">
    <source>
        <dbReference type="Proteomes" id="UP000050515"/>
    </source>
</evidence>
<comment type="caution">
    <text evidence="10">The sequence shown here is derived from an EMBL/GenBank/DDBJ whole genome shotgun (WGS) entry which is preliminary data.</text>
</comment>
<dbReference type="Proteomes" id="UP000050320">
    <property type="component" value="Unassembled WGS sequence"/>
</dbReference>
<keyword evidence="2 8" id="KW-0963">Cytoplasm</keyword>
<dbReference type="GO" id="GO:0005737">
    <property type="term" value="C:cytoplasm"/>
    <property type="evidence" value="ECO:0007669"/>
    <property type="project" value="UniProtKB-SubCell"/>
</dbReference>
<evidence type="ECO:0000259" key="9">
    <source>
        <dbReference type="Pfam" id="PF04998"/>
    </source>
</evidence>
<evidence type="ECO:0000256" key="8">
    <source>
        <dbReference type="HAMAP-Rule" id="MF_00411"/>
    </source>
</evidence>
<keyword evidence="5 8" id="KW-0238">DNA-binding</keyword>
<evidence type="ECO:0000256" key="1">
    <source>
        <dbReference type="ARBA" id="ARBA00022478"/>
    </source>
</evidence>
<evidence type="ECO:0000256" key="3">
    <source>
        <dbReference type="ARBA" id="ARBA00022679"/>
    </source>
</evidence>
<dbReference type="RefSeq" id="WP_054963858.1">
    <property type="nucleotide sequence ID" value="NZ_JBBYJF010000003.1"/>
</dbReference>
<dbReference type="EMBL" id="LJCQ01000063">
    <property type="protein sequence ID" value="KPV47447.1"/>
    <property type="molecule type" value="Genomic_DNA"/>
</dbReference>
<dbReference type="CDD" id="cd06528">
    <property type="entry name" value="RNAP_A"/>
    <property type="match status" value="1"/>
</dbReference>
<name>A0A0P9ETN3_9ARCH</name>
<dbReference type="Pfam" id="PF04998">
    <property type="entry name" value="RNA_pol_Rpb1_5"/>
    <property type="match status" value="1"/>
</dbReference>
<evidence type="ECO:0000313" key="12">
    <source>
        <dbReference type="Proteomes" id="UP000050320"/>
    </source>
</evidence>
<gene>
    <name evidence="8" type="primary">rpo1C</name>
    <name evidence="8" type="synonym">rpoA2</name>
    <name evidence="11" type="ORF">AOG54_00320</name>
    <name evidence="10" type="ORF">SE19_01050</name>
</gene>
<evidence type="ECO:0000256" key="7">
    <source>
        <dbReference type="ARBA" id="ARBA00048552"/>
    </source>
</evidence>
<dbReference type="InterPro" id="IPR045867">
    <property type="entry name" value="DNA-dir_RpoC_beta_prime"/>
</dbReference>
<dbReference type="GO" id="GO:0003899">
    <property type="term" value="F:DNA-directed RNA polymerase activity"/>
    <property type="evidence" value="ECO:0007669"/>
    <property type="project" value="UniProtKB-UniRule"/>
</dbReference>
<proteinExistence type="inferred from homology"/>